<organism evidence="3 4">
    <name type="scientific">Natronoglycomyces albus</name>
    <dbReference type="NCBI Taxonomy" id="2811108"/>
    <lineage>
        <taxon>Bacteria</taxon>
        <taxon>Bacillati</taxon>
        <taxon>Actinomycetota</taxon>
        <taxon>Actinomycetes</taxon>
        <taxon>Glycomycetales</taxon>
        <taxon>Glycomycetaceae</taxon>
        <taxon>Natronoglycomyces</taxon>
    </lineage>
</organism>
<protein>
    <recommendedName>
        <fullName evidence="5">Cell division protein FtsL</fullName>
    </recommendedName>
</protein>
<keyword evidence="2" id="KW-0812">Transmembrane</keyword>
<keyword evidence="2" id="KW-0472">Membrane</keyword>
<keyword evidence="4" id="KW-1185">Reference proteome</keyword>
<feature type="transmembrane region" description="Helical" evidence="2">
    <location>
        <begin position="97"/>
        <end position="120"/>
    </location>
</feature>
<dbReference type="EMBL" id="CP070496">
    <property type="protein sequence ID" value="QSB03904.1"/>
    <property type="molecule type" value="Genomic_DNA"/>
</dbReference>
<evidence type="ECO:0000313" key="4">
    <source>
        <dbReference type="Proteomes" id="UP000662939"/>
    </source>
</evidence>
<reference evidence="3" key="1">
    <citation type="submission" date="2021-02" db="EMBL/GenBank/DDBJ databases">
        <title>Natronoglycomyces albus gen. nov., sp. nov, a haloalkaliphilic actinobacterium from a soda solonchak soil.</title>
        <authorList>
            <person name="Sorokin D.Y."/>
            <person name="Khijniak T.V."/>
            <person name="Zakharycheva A.P."/>
            <person name="Boueva O.V."/>
            <person name="Ariskina E.V."/>
            <person name="Hahnke R.L."/>
            <person name="Bunk B."/>
            <person name="Sproer C."/>
            <person name="Schumann P."/>
            <person name="Evtushenko L.I."/>
            <person name="Kublanov I.V."/>
        </authorList>
    </citation>
    <scope>NUCLEOTIDE SEQUENCE</scope>
    <source>
        <strain evidence="3">DSM 106290</strain>
    </source>
</reference>
<dbReference type="RefSeq" id="WP_213169902.1">
    <property type="nucleotide sequence ID" value="NZ_CP070496.1"/>
</dbReference>
<evidence type="ECO:0000313" key="3">
    <source>
        <dbReference type="EMBL" id="QSB03904.1"/>
    </source>
</evidence>
<accession>A0A895XF11</accession>
<name>A0A895XF11_9ACTN</name>
<evidence type="ECO:0000256" key="2">
    <source>
        <dbReference type="SAM" id="Phobius"/>
    </source>
</evidence>
<dbReference type="Proteomes" id="UP000662939">
    <property type="component" value="Chromosome"/>
</dbReference>
<feature type="region of interest" description="Disordered" evidence="1">
    <location>
        <begin position="22"/>
        <end position="91"/>
    </location>
</feature>
<dbReference type="KEGG" id="nav:JQS30_08690"/>
<sequence>MSATPNGRARPRANAEEIIKATRRRTRAASSRRRALMGEPADGPITDGALAVAPAVEPIEAPPVPEAPEPKVTPKARPQRRREPAVAPDPIALPKPAFVSAMLALVAAGILGLLLLNTVINENAFQLQEMRQEQTVLNQTEESLTNELAQLNAPGNLQAAADEMGMEEPEEISFLHLPDGTTVNVRSGGE</sequence>
<keyword evidence="2" id="KW-1133">Transmembrane helix</keyword>
<feature type="compositionally biased region" description="Basic residues" evidence="1">
    <location>
        <begin position="22"/>
        <end position="35"/>
    </location>
</feature>
<gene>
    <name evidence="3" type="ORF">JQS30_08690</name>
</gene>
<evidence type="ECO:0000256" key="1">
    <source>
        <dbReference type="SAM" id="MobiDB-lite"/>
    </source>
</evidence>
<evidence type="ECO:0008006" key="5">
    <source>
        <dbReference type="Google" id="ProtNLM"/>
    </source>
</evidence>
<dbReference type="AlphaFoldDB" id="A0A895XF11"/>
<proteinExistence type="predicted"/>